<reference evidence="1 2" key="1">
    <citation type="submission" date="2023-10" db="EMBL/GenBank/DDBJ databases">
        <title>Virgibacillus soli CC-YMP-6 genome.</title>
        <authorList>
            <person name="Miliotis G."/>
            <person name="Sengupta P."/>
            <person name="Hameed A."/>
            <person name="Chuvochina M."/>
            <person name="Mcdonagh F."/>
            <person name="Simpson A.C."/>
            <person name="Singh N.K."/>
            <person name="Rekha P.D."/>
            <person name="Raman K."/>
            <person name="Hugenholtz P."/>
            <person name="Venkateswaran K."/>
        </authorList>
    </citation>
    <scope>NUCLEOTIDE SEQUENCE [LARGE SCALE GENOMIC DNA]</scope>
    <source>
        <strain evidence="1 2">CC-YMP-6</strain>
    </source>
</reference>
<sequence length="82" mass="9931">MKSEYDPFTQVQHNITIRKWINKFGEVVDEKRTNIRLRFVFPQEMERILEGNGFEILHVYADWKESPVQQNSNELIYVCKKK</sequence>
<dbReference type="SUPFAM" id="SSF53335">
    <property type="entry name" value="S-adenosyl-L-methionine-dependent methyltransferases"/>
    <property type="match status" value="1"/>
</dbReference>
<proteinExistence type="predicted"/>
<evidence type="ECO:0008006" key="3">
    <source>
        <dbReference type="Google" id="ProtNLM"/>
    </source>
</evidence>
<name>A0ABU5CQN6_9BACI</name>
<accession>A0ABU5CQN6</accession>
<evidence type="ECO:0000313" key="2">
    <source>
        <dbReference type="Proteomes" id="UP001275315"/>
    </source>
</evidence>
<comment type="caution">
    <text evidence="1">The sequence shown here is derived from an EMBL/GenBank/DDBJ whole genome shotgun (WGS) entry which is preliminary data.</text>
</comment>
<organism evidence="1 2">
    <name type="scientific">Paracerasibacillus soli</name>
    <dbReference type="NCBI Taxonomy" id="480284"/>
    <lineage>
        <taxon>Bacteria</taxon>
        <taxon>Bacillati</taxon>
        <taxon>Bacillota</taxon>
        <taxon>Bacilli</taxon>
        <taxon>Bacillales</taxon>
        <taxon>Bacillaceae</taxon>
        <taxon>Paracerasibacillus</taxon>
    </lineage>
</organism>
<dbReference type="InterPro" id="IPR029063">
    <property type="entry name" value="SAM-dependent_MTases_sf"/>
</dbReference>
<keyword evidence="2" id="KW-1185">Reference proteome</keyword>
<dbReference type="Proteomes" id="UP001275315">
    <property type="component" value="Unassembled WGS sequence"/>
</dbReference>
<dbReference type="RefSeq" id="WP_320378552.1">
    <property type="nucleotide sequence ID" value="NZ_JAWDIQ010000001.1"/>
</dbReference>
<evidence type="ECO:0000313" key="1">
    <source>
        <dbReference type="EMBL" id="MDY0407768.1"/>
    </source>
</evidence>
<gene>
    <name evidence="1" type="ORF">RWD45_02995</name>
</gene>
<protein>
    <recommendedName>
        <fullName evidence="3">Methyltransferase</fullName>
    </recommendedName>
</protein>
<dbReference type="EMBL" id="JAWDIQ010000001">
    <property type="protein sequence ID" value="MDY0407768.1"/>
    <property type="molecule type" value="Genomic_DNA"/>
</dbReference>